<accession>A0A8E7B1Z7</accession>
<name>A0A8E7B1Z7_9EURY</name>
<dbReference type="AlphaFoldDB" id="A0A8E7B1Z7"/>
<dbReference type="GeneID" id="65566475"/>
<evidence type="ECO:0000256" key="1">
    <source>
        <dbReference type="SAM" id="Coils"/>
    </source>
</evidence>
<sequence length="156" mass="17072">MPNNPYDDLLKNLVKLLEQITSLEQNMKKMQDGPSMKPGIIGCAIITGSLPHQGSQNQDPEGKTGLSYEMVDAGKTAYLTVQLPAHLSEDPLVEFSERSCHISTQGLSGNIELQFPIVPQTSTWTFCNGILDVVLEKVPPELPGVDPEYISEAEFS</sequence>
<protein>
    <recommendedName>
        <fullName evidence="4">CS domain-containing protein</fullName>
    </recommendedName>
</protein>
<dbReference type="CDD" id="cd06463">
    <property type="entry name" value="p23_like"/>
    <property type="match status" value="1"/>
</dbReference>
<dbReference type="SUPFAM" id="SSF49764">
    <property type="entry name" value="HSP20-like chaperones"/>
    <property type="match status" value="1"/>
</dbReference>
<dbReference type="Proteomes" id="UP000680656">
    <property type="component" value="Chromosome"/>
</dbReference>
<gene>
    <name evidence="2" type="ORF">KHC33_03445</name>
</gene>
<dbReference type="RefSeq" id="WP_214420383.1">
    <property type="nucleotide sequence ID" value="NZ_CP075546.1"/>
</dbReference>
<evidence type="ECO:0000313" key="3">
    <source>
        <dbReference type="Proteomes" id="UP000680656"/>
    </source>
</evidence>
<proteinExistence type="predicted"/>
<dbReference type="KEGG" id="mrtj:KHC33_03445"/>
<dbReference type="Gene3D" id="2.60.40.790">
    <property type="match status" value="1"/>
</dbReference>
<evidence type="ECO:0008006" key="4">
    <source>
        <dbReference type="Google" id="ProtNLM"/>
    </source>
</evidence>
<evidence type="ECO:0000313" key="2">
    <source>
        <dbReference type="EMBL" id="QVV89591.1"/>
    </source>
</evidence>
<feature type="coiled-coil region" evidence="1">
    <location>
        <begin position="6"/>
        <end position="33"/>
    </location>
</feature>
<keyword evidence="1" id="KW-0175">Coiled coil</keyword>
<dbReference type="InterPro" id="IPR008978">
    <property type="entry name" value="HSP20-like_chaperone"/>
</dbReference>
<reference evidence="2 3" key="1">
    <citation type="submission" date="2021-05" db="EMBL/GenBank/DDBJ databases">
        <title>A novel Methanospirillum isolate from a pyrite-forming mixed culture.</title>
        <authorList>
            <person name="Bunk B."/>
            <person name="Sproer C."/>
            <person name="Spring S."/>
            <person name="Pester M."/>
        </authorList>
    </citation>
    <scope>NUCLEOTIDE SEQUENCE [LARGE SCALE GENOMIC DNA]</scope>
    <source>
        <strain evidence="2 3">J.3.6.1-F.2.7.3</strain>
    </source>
</reference>
<organism evidence="2 3">
    <name type="scientific">Methanospirillum purgamenti</name>
    <dbReference type="NCBI Taxonomy" id="2834276"/>
    <lineage>
        <taxon>Archaea</taxon>
        <taxon>Methanobacteriati</taxon>
        <taxon>Methanobacteriota</taxon>
        <taxon>Stenosarchaea group</taxon>
        <taxon>Methanomicrobia</taxon>
        <taxon>Methanomicrobiales</taxon>
        <taxon>Methanospirillaceae</taxon>
        <taxon>Methanospirillum</taxon>
    </lineage>
</organism>
<dbReference type="EMBL" id="CP075546">
    <property type="protein sequence ID" value="QVV89591.1"/>
    <property type="molecule type" value="Genomic_DNA"/>
</dbReference>
<keyword evidence="3" id="KW-1185">Reference proteome</keyword>